<evidence type="ECO:0008006" key="3">
    <source>
        <dbReference type="Google" id="ProtNLM"/>
    </source>
</evidence>
<evidence type="ECO:0000313" key="2">
    <source>
        <dbReference type="Proteomes" id="UP000325440"/>
    </source>
</evidence>
<dbReference type="Proteomes" id="UP000325440">
    <property type="component" value="Unassembled WGS sequence"/>
</dbReference>
<accession>A0A5E4N9W4</accession>
<keyword evidence="2" id="KW-1185">Reference proteome</keyword>
<dbReference type="OrthoDB" id="6623528at2759"/>
<reference evidence="1 2" key="1">
    <citation type="submission" date="2019-08" db="EMBL/GenBank/DDBJ databases">
        <authorList>
            <person name="Alioto T."/>
            <person name="Alioto T."/>
            <person name="Gomez Garrido J."/>
        </authorList>
    </citation>
    <scope>NUCLEOTIDE SEQUENCE [LARGE SCALE GENOMIC DNA]</scope>
</reference>
<proteinExistence type="predicted"/>
<protein>
    <recommendedName>
        <fullName evidence="3">Endonuclease/exonuclease/phosphatase</fullName>
    </recommendedName>
</protein>
<dbReference type="EMBL" id="CABPRJ010001904">
    <property type="protein sequence ID" value="VVC40451.1"/>
    <property type="molecule type" value="Genomic_DNA"/>
</dbReference>
<organism evidence="1 2">
    <name type="scientific">Cinara cedri</name>
    <dbReference type="NCBI Taxonomy" id="506608"/>
    <lineage>
        <taxon>Eukaryota</taxon>
        <taxon>Metazoa</taxon>
        <taxon>Ecdysozoa</taxon>
        <taxon>Arthropoda</taxon>
        <taxon>Hexapoda</taxon>
        <taxon>Insecta</taxon>
        <taxon>Pterygota</taxon>
        <taxon>Neoptera</taxon>
        <taxon>Paraneoptera</taxon>
        <taxon>Hemiptera</taxon>
        <taxon>Sternorrhyncha</taxon>
        <taxon>Aphidomorpha</taxon>
        <taxon>Aphidoidea</taxon>
        <taxon>Aphididae</taxon>
        <taxon>Lachninae</taxon>
        <taxon>Cinara</taxon>
    </lineage>
</organism>
<evidence type="ECO:0000313" key="1">
    <source>
        <dbReference type="EMBL" id="VVC40451.1"/>
    </source>
</evidence>
<dbReference type="InterPro" id="IPR036691">
    <property type="entry name" value="Endo/exonu/phosph_ase_sf"/>
</dbReference>
<dbReference type="Gene3D" id="3.60.10.10">
    <property type="entry name" value="Endonuclease/exonuclease/phosphatase"/>
    <property type="match status" value="1"/>
</dbReference>
<dbReference type="AlphaFoldDB" id="A0A5E4N9W4"/>
<gene>
    <name evidence="1" type="ORF">CINCED_3A013436</name>
</gene>
<sequence>MNAKIGKEQFFKPTIGKYSLHEITNDNGMKLVDLATGKGFRIMSTMFPHKDIHKGTWRSPNGQHINQIDDNLVNERFTNAINDVRVYRVADCNSDHYLVVGKFNIKLKASQQIDNSNCVKYEITKLENEEMCKAFQTEVRRLTQLTDINETQNIESLWEIIKKIITKTSEEIIGNQKINHGLIQCAKKQ</sequence>
<name>A0A5E4N9W4_9HEMI</name>